<proteinExistence type="predicted"/>
<sequence length="64" mass="7306">MSFDGANRLLLDLGCLHKTSKYNTPGKTGGIAKALESRWGHQSLCTTHQELKQYLETHLWVQRH</sequence>
<reference evidence="1 2" key="1">
    <citation type="submission" date="2017-03" db="EMBL/GenBank/DDBJ databases">
        <authorList>
            <person name="Afonso C.L."/>
            <person name="Miller P.J."/>
            <person name="Scott M.A."/>
            <person name="Spackman E."/>
            <person name="Goraichik I."/>
            <person name="Dimitrov K.M."/>
            <person name="Suarez D.L."/>
            <person name="Swayne D.E."/>
        </authorList>
    </citation>
    <scope>NUCLEOTIDE SEQUENCE [LARGE SCALE GENOMIC DNA]</scope>
    <source>
        <strain evidence="1">Genome sequencing of Nitrospira japonica strain NJ11</strain>
    </source>
</reference>
<dbReference type="AlphaFoldDB" id="A0A1W1I0T8"/>
<accession>A0A1W1I0T8</accession>
<name>A0A1W1I0T8_9BACT</name>
<dbReference type="Proteomes" id="UP000192042">
    <property type="component" value="Chromosome I"/>
</dbReference>
<dbReference type="KEGG" id="nja:NSJP_0291"/>
<dbReference type="STRING" id="1325564.NSJP_0291"/>
<evidence type="ECO:0000313" key="1">
    <source>
        <dbReference type="EMBL" id="SLM46463.1"/>
    </source>
</evidence>
<gene>
    <name evidence="1" type="ORF">NSJP_0291</name>
</gene>
<keyword evidence="2" id="KW-1185">Reference proteome</keyword>
<protein>
    <submittedName>
        <fullName evidence="1">Uncharacterized protein</fullName>
    </submittedName>
</protein>
<organism evidence="1 2">
    <name type="scientific">Nitrospira japonica</name>
    <dbReference type="NCBI Taxonomy" id="1325564"/>
    <lineage>
        <taxon>Bacteria</taxon>
        <taxon>Pseudomonadati</taxon>
        <taxon>Nitrospirota</taxon>
        <taxon>Nitrospiria</taxon>
        <taxon>Nitrospirales</taxon>
        <taxon>Nitrospiraceae</taxon>
        <taxon>Nitrospira</taxon>
    </lineage>
</organism>
<evidence type="ECO:0000313" key="2">
    <source>
        <dbReference type="Proteomes" id="UP000192042"/>
    </source>
</evidence>
<dbReference type="EMBL" id="LT828648">
    <property type="protein sequence ID" value="SLM46463.1"/>
    <property type="molecule type" value="Genomic_DNA"/>
</dbReference>